<comment type="caution">
    <text evidence="2">The sequence shown here is derived from an EMBL/GenBank/DDBJ whole genome shotgun (WGS) entry which is preliminary data.</text>
</comment>
<dbReference type="AlphaFoldDB" id="A0A6L3V0H3"/>
<protein>
    <recommendedName>
        <fullName evidence="1">Phage head morphogenesis domain-containing protein</fullName>
    </recommendedName>
</protein>
<dbReference type="Proteomes" id="UP000481030">
    <property type="component" value="Unassembled WGS sequence"/>
</dbReference>
<feature type="domain" description="Phage head morphogenesis" evidence="1">
    <location>
        <begin position="140"/>
        <end position="257"/>
    </location>
</feature>
<dbReference type="EMBL" id="WBOS01000022">
    <property type="protein sequence ID" value="KAB2328941.1"/>
    <property type="molecule type" value="Genomic_DNA"/>
</dbReference>
<gene>
    <name evidence="2" type="ORF">F7731_23600</name>
</gene>
<reference evidence="2 3" key="1">
    <citation type="journal article" date="2016" name="Antonie Van Leeuwenhoek">
        <title>Bacillus depressus sp. nov., isolated from soil of a sunflower field.</title>
        <authorList>
            <person name="Wei X."/>
            <person name="Xin D."/>
            <person name="Xin Y."/>
            <person name="Zhang H."/>
            <person name="Wang T."/>
            <person name="Zhang J."/>
        </authorList>
    </citation>
    <scope>NUCLEOTIDE SEQUENCE [LARGE SCALE GENOMIC DNA]</scope>
    <source>
        <strain evidence="2 3">BZ1</strain>
    </source>
</reference>
<sequence length="269" mass="30964">MSDLEEMTEEAIQSFERFMENQLNLYIERLKDAPDIPTTVLTEAHSLRSVQRDKKPDPPFLFKNWVNVYILYDSWDQMEMWIDIARGWMENAAVLAGMESLLEIAPEIEFNQRDGRLLRWLSERSRRNAQLIQGVTDEDVHMTLWDVVYEGHFSIKIATDALIDTYGFSKSRAETIARTEIISAGRAGQYHGDLQSGIVIGKRWRAALQERTRDHHRIADGQVVAFDEPFIVNGEYLMFPGDSSLGAGGGNTINCRCWYERILEGEELK</sequence>
<accession>A0A6L3V0H3</accession>
<proteinExistence type="predicted"/>
<dbReference type="RefSeq" id="WP_151537239.1">
    <property type="nucleotide sequence ID" value="NZ_WBOS01000022.1"/>
</dbReference>
<name>A0A6L3V0H3_9BACI</name>
<organism evidence="2 3">
    <name type="scientific">Cytobacillus depressus</name>
    <dbReference type="NCBI Taxonomy" id="1602942"/>
    <lineage>
        <taxon>Bacteria</taxon>
        <taxon>Bacillati</taxon>
        <taxon>Bacillota</taxon>
        <taxon>Bacilli</taxon>
        <taxon>Bacillales</taxon>
        <taxon>Bacillaceae</taxon>
        <taxon>Cytobacillus</taxon>
    </lineage>
</organism>
<keyword evidence="3" id="KW-1185">Reference proteome</keyword>
<evidence type="ECO:0000313" key="3">
    <source>
        <dbReference type="Proteomes" id="UP000481030"/>
    </source>
</evidence>
<dbReference type="OrthoDB" id="9151105at2"/>
<evidence type="ECO:0000259" key="1">
    <source>
        <dbReference type="Pfam" id="PF04233"/>
    </source>
</evidence>
<evidence type="ECO:0000313" key="2">
    <source>
        <dbReference type="EMBL" id="KAB2328941.1"/>
    </source>
</evidence>
<dbReference type="InterPro" id="IPR006528">
    <property type="entry name" value="Phage_head_morphogenesis_dom"/>
</dbReference>
<dbReference type="Pfam" id="PF04233">
    <property type="entry name" value="Phage_Mu_F"/>
    <property type="match status" value="1"/>
</dbReference>